<feature type="compositionally biased region" description="Low complexity" evidence="1">
    <location>
        <begin position="1"/>
        <end position="48"/>
    </location>
</feature>
<dbReference type="Proteomes" id="UP000216857">
    <property type="component" value="Unassembled WGS sequence"/>
</dbReference>
<dbReference type="RefSeq" id="WP_094846706.1">
    <property type="nucleotide sequence ID" value="NZ_NEVJ01000002.1"/>
</dbReference>
<dbReference type="AlphaFoldDB" id="A0A261RFL3"/>
<comment type="caution">
    <text evidence="2">The sequence shown here is derived from an EMBL/GenBank/DDBJ whole genome shotgun (WGS) entry which is preliminary data.</text>
</comment>
<evidence type="ECO:0000313" key="2">
    <source>
        <dbReference type="EMBL" id="OZI23745.1"/>
    </source>
</evidence>
<evidence type="ECO:0000313" key="3">
    <source>
        <dbReference type="Proteomes" id="UP000216857"/>
    </source>
</evidence>
<reference evidence="2" key="1">
    <citation type="submission" date="2017-05" db="EMBL/GenBank/DDBJ databases">
        <title>Complete and WGS of Bordetella genogroups.</title>
        <authorList>
            <person name="Spilker T."/>
            <person name="Lipuma J."/>
        </authorList>
    </citation>
    <scope>NUCLEOTIDE SEQUENCE</scope>
    <source>
        <strain evidence="2">AU21707</strain>
    </source>
</reference>
<name>A0A261RFL3_9BORD</name>
<feature type="region of interest" description="Disordered" evidence="1">
    <location>
        <begin position="1"/>
        <end position="91"/>
    </location>
</feature>
<evidence type="ECO:0008006" key="4">
    <source>
        <dbReference type="Google" id="ProtNLM"/>
    </source>
</evidence>
<feature type="compositionally biased region" description="Basic and acidic residues" evidence="1">
    <location>
        <begin position="57"/>
        <end position="66"/>
    </location>
</feature>
<keyword evidence="3" id="KW-1185">Reference proteome</keyword>
<dbReference type="EMBL" id="NEVJ01000002">
    <property type="protein sequence ID" value="OZI23745.1"/>
    <property type="molecule type" value="Genomic_DNA"/>
</dbReference>
<dbReference type="OrthoDB" id="9131103at2"/>
<gene>
    <name evidence="2" type="ORF">CAL26_09960</name>
</gene>
<accession>A0A261RFL3</accession>
<proteinExistence type="predicted"/>
<sequence>MSDASTTTTTDTAAAPAQGATDQAAAAASTQQDSTQTGQDTTQTGKAGEQPAAQADGDQKQGKEGGEAGGKPTGAPETYADFELPEGISLDAEDSDAIKAYAKEHNLSQEAAQKLVSDLGVKQAQKFESKMREAMEARNAEWTDASKADKEFGGDKLAENLAVAKTFLDAHGTPELKKFLVETGLGNHPEMIRLMYRAGKAISEDTAVQGGQPATAGKVDAATALYGKSTPK</sequence>
<organism evidence="2 3">
    <name type="scientific">Bordetella genomosp. 9</name>
    <dbReference type="NCBI Taxonomy" id="1416803"/>
    <lineage>
        <taxon>Bacteria</taxon>
        <taxon>Pseudomonadati</taxon>
        <taxon>Pseudomonadota</taxon>
        <taxon>Betaproteobacteria</taxon>
        <taxon>Burkholderiales</taxon>
        <taxon>Alcaligenaceae</taxon>
        <taxon>Bordetella</taxon>
    </lineage>
</organism>
<evidence type="ECO:0000256" key="1">
    <source>
        <dbReference type="SAM" id="MobiDB-lite"/>
    </source>
</evidence>
<protein>
    <recommendedName>
        <fullName evidence="4">Peptidase</fullName>
    </recommendedName>
</protein>